<dbReference type="SUPFAM" id="SSF48179">
    <property type="entry name" value="6-phosphogluconate dehydrogenase C-terminal domain-like"/>
    <property type="match status" value="1"/>
</dbReference>
<dbReference type="Gene3D" id="3.40.50.720">
    <property type="entry name" value="NAD(P)-binding Rossmann-like Domain"/>
    <property type="match status" value="1"/>
</dbReference>
<feature type="domain" description="3-hydroxyacyl-CoA dehydrogenase C-terminal" evidence="4">
    <location>
        <begin position="187"/>
        <end position="283"/>
    </location>
</feature>
<name>A0ABT7MW56_9MICO</name>
<dbReference type="Pfam" id="PF02737">
    <property type="entry name" value="3HCDH_N"/>
    <property type="match status" value="1"/>
</dbReference>
<gene>
    <name evidence="6" type="ORF">QSV35_05020</name>
</gene>
<sequence>MVERILVVGAGAMGSQIGMVAALAGIDTTVQDVSAEQLPRAEAQLRDRLAGQVAKGRRTQEDVDAAFARLRFTTELETAAAAADYVIEAAIERIDIKRELFARLGAAAPAHAILATNSSTIPSSELADASGRADRVCNLHFFMPPLVMRAVEVVRGPETSDATVATTTALAERLGKTPVVLNREIPGFVANRLLWAIREEALRMYGDGIASYQDIDAAAREALGHPMGPFELMDLVGNDVAYRNKIAVYEQTGDEAELPHPALVALYEKGDYGRKTGKGWYDYDSR</sequence>
<evidence type="ECO:0000313" key="7">
    <source>
        <dbReference type="Proteomes" id="UP001235064"/>
    </source>
</evidence>
<dbReference type="PANTHER" id="PTHR48075:SF5">
    <property type="entry name" value="3-HYDROXYBUTYRYL-COA DEHYDROGENASE"/>
    <property type="match status" value="1"/>
</dbReference>
<dbReference type="InterPro" id="IPR006176">
    <property type="entry name" value="3-OHacyl-CoA_DH_NAD-bd"/>
</dbReference>
<evidence type="ECO:0000256" key="1">
    <source>
        <dbReference type="ARBA" id="ARBA00005086"/>
    </source>
</evidence>
<dbReference type="PANTHER" id="PTHR48075">
    <property type="entry name" value="3-HYDROXYACYL-COA DEHYDROGENASE FAMILY PROTEIN"/>
    <property type="match status" value="1"/>
</dbReference>
<reference evidence="6 7" key="1">
    <citation type="submission" date="2023-06" db="EMBL/GenBank/DDBJ databases">
        <title>Microbacterium sp. nov., isolated from a waste landfill.</title>
        <authorList>
            <person name="Wen W."/>
        </authorList>
    </citation>
    <scope>NUCLEOTIDE SEQUENCE [LARGE SCALE GENOMIC DNA]</scope>
    <source>
        <strain evidence="6 7">ASV49</strain>
    </source>
</reference>
<comment type="similarity">
    <text evidence="2">Belongs to the 3-hydroxyacyl-CoA dehydrogenase family.</text>
</comment>
<dbReference type="SUPFAM" id="SSF51735">
    <property type="entry name" value="NAD(P)-binding Rossmann-fold domains"/>
    <property type="match status" value="1"/>
</dbReference>
<dbReference type="InterPro" id="IPR022694">
    <property type="entry name" value="3-OHacyl-CoA_DH"/>
</dbReference>
<evidence type="ECO:0000313" key="6">
    <source>
        <dbReference type="EMBL" id="MDL9978680.1"/>
    </source>
</evidence>
<evidence type="ECO:0000259" key="5">
    <source>
        <dbReference type="Pfam" id="PF02737"/>
    </source>
</evidence>
<dbReference type="InterPro" id="IPR013328">
    <property type="entry name" value="6PGD_dom2"/>
</dbReference>
<dbReference type="EMBL" id="JASXSZ010000001">
    <property type="protein sequence ID" value="MDL9978680.1"/>
    <property type="molecule type" value="Genomic_DNA"/>
</dbReference>
<dbReference type="InterPro" id="IPR008927">
    <property type="entry name" value="6-PGluconate_DH-like_C_sf"/>
</dbReference>
<feature type="domain" description="3-hydroxyacyl-CoA dehydrogenase NAD binding" evidence="5">
    <location>
        <begin position="5"/>
        <end position="182"/>
    </location>
</feature>
<dbReference type="PIRSF" id="PIRSF000105">
    <property type="entry name" value="HCDH"/>
    <property type="match status" value="1"/>
</dbReference>
<accession>A0ABT7MW56</accession>
<dbReference type="Proteomes" id="UP001235064">
    <property type="component" value="Unassembled WGS sequence"/>
</dbReference>
<comment type="pathway">
    <text evidence="1">Lipid metabolism; butanoate metabolism.</text>
</comment>
<dbReference type="RefSeq" id="WP_286287309.1">
    <property type="nucleotide sequence ID" value="NZ_JASXSZ010000001.1"/>
</dbReference>
<evidence type="ECO:0000256" key="2">
    <source>
        <dbReference type="ARBA" id="ARBA00009463"/>
    </source>
</evidence>
<proteinExistence type="inferred from homology"/>
<comment type="caution">
    <text evidence="6">The sequence shown here is derived from an EMBL/GenBank/DDBJ whole genome shotgun (WGS) entry which is preliminary data.</text>
</comment>
<keyword evidence="3" id="KW-0560">Oxidoreductase</keyword>
<evidence type="ECO:0000259" key="4">
    <source>
        <dbReference type="Pfam" id="PF00725"/>
    </source>
</evidence>
<dbReference type="Pfam" id="PF00725">
    <property type="entry name" value="3HCDH"/>
    <property type="match status" value="1"/>
</dbReference>
<dbReference type="Gene3D" id="1.10.1040.10">
    <property type="entry name" value="N-(1-d-carboxylethyl)-l-norvaline Dehydrogenase, domain 2"/>
    <property type="match status" value="1"/>
</dbReference>
<keyword evidence="7" id="KW-1185">Reference proteome</keyword>
<evidence type="ECO:0000256" key="3">
    <source>
        <dbReference type="ARBA" id="ARBA00023002"/>
    </source>
</evidence>
<organism evidence="6 7">
    <name type="scientific">Microbacterium candidum</name>
    <dbReference type="NCBI Taxonomy" id="3041922"/>
    <lineage>
        <taxon>Bacteria</taxon>
        <taxon>Bacillati</taxon>
        <taxon>Actinomycetota</taxon>
        <taxon>Actinomycetes</taxon>
        <taxon>Micrococcales</taxon>
        <taxon>Microbacteriaceae</taxon>
        <taxon>Microbacterium</taxon>
    </lineage>
</organism>
<dbReference type="InterPro" id="IPR036291">
    <property type="entry name" value="NAD(P)-bd_dom_sf"/>
</dbReference>
<dbReference type="InterPro" id="IPR006108">
    <property type="entry name" value="3HC_DH_C"/>
</dbReference>
<protein>
    <submittedName>
        <fullName evidence="6">3-hydroxyacyl-CoA dehydrogenase family protein</fullName>
    </submittedName>
</protein>